<name>K1E845_9MICO</name>
<dbReference type="AlphaFoldDB" id="K1E845"/>
<reference evidence="2 3" key="1">
    <citation type="journal article" date="2012" name="J. Bacteriol.">
        <title>Genome Sequence of Janibacter hoylei MTCC8307, Isolated from the Stratospheric Air.</title>
        <authorList>
            <person name="Pawar S.P."/>
            <person name="Dhotre D.P."/>
            <person name="Shetty S.A."/>
            <person name="Chowdhury S.P."/>
            <person name="Chaudhari B.L."/>
            <person name="Shouche Y.S."/>
        </authorList>
    </citation>
    <scope>NUCLEOTIDE SEQUENCE [LARGE SCALE GENOMIC DNA]</scope>
    <source>
        <strain evidence="2 3">PVAS-1</strain>
    </source>
</reference>
<feature type="region of interest" description="Disordered" evidence="1">
    <location>
        <begin position="28"/>
        <end position="76"/>
    </location>
</feature>
<dbReference type="EMBL" id="ALWX01000022">
    <property type="protein sequence ID" value="EKA61617.1"/>
    <property type="molecule type" value="Genomic_DNA"/>
</dbReference>
<protein>
    <submittedName>
        <fullName evidence="2">Uncharacterized protein</fullName>
    </submittedName>
</protein>
<organism evidence="2 3">
    <name type="scientific">Janibacter hoylei PVAS-1</name>
    <dbReference type="NCBI Taxonomy" id="1210046"/>
    <lineage>
        <taxon>Bacteria</taxon>
        <taxon>Bacillati</taxon>
        <taxon>Actinomycetota</taxon>
        <taxon>Actinomycetes</taxon>
        <taxon>Micrococcales</taxon>
        <taxon>Intrasporangiaceae</taxon>
        <taxon>Janibacter</taxon>
    </lineage>
</organism>
<feature type="compositionally biased region" description="Basic and acidic residues" evidence="1">
    <location>
        <begin position="58"/>
        <end position="70"/>
    </location>
</feature>
<sequence length="76" mass="8281">MRMEPKSVESRPGRVEVIVDCAVSIAPLQSLDQPGRAHSVSTSAKPASLPPTEMLTRSVEDDRAPAESPRRRLSSR</sequence>
<evidence type="ECO:0000313" key="2">
    <source>
        <dbReference type="EMBL" id="EKA61617.1"/>
    </source>
</evidence>
<comment type="caution">
    <text evidence="2">The sequence shown here is derived from an EMBL/GenBank/DDBJ whole genome shotgun (WGS) entry which is preliminary data.</text>
</comment>
<gene>
    <name evidence="2" type="ORF">B277_05568</name>
</gene>
<accession>K1E845</accession>
<evidence type="ECO:0000313" key="3">
    <source>
        <dbReference type="Proteomes" id="UP000004474"/>
    </source>
</evidence>
<proteinExistence type="predicted"/>
<dbReference type="Proteomes" id="UP000004474">
    <property type="component" value="Unassembled WGS sequence"/>
</dbReference>
<evidence type="ECO:0000256" key="1">
    <source>
        <dbReference type="SAM" id="MobiDB-lite"/>
    </source>
</evidence>